<dbReference type="Proteomes" id="UP000254701">
    <property type="component" value="Unassembled WGS sequence"/>
</dbReference>
<dbReference type="RefSeq" id="WP_115731603.1">
    <property type="nucleotide sequence ID" value="NZ_BAAAVY010000002.1"/>
</dbReference>
<evidence type="ECO:0000313" key="1">
    <source>
        <dbReference type="EMBL" id="SUU89433.1"/>
    </source>
</evidence>
<sequence>MITVKINKRQPRGWRGLFSRPQTVLAVFSYRYDAHLVPDLLANIDPIVDGWVALDDRASTGIVSSEFERQRTLIGAARTAGADWILAMDPDERFESGAATAIRKLLRPRKPTAWGFNLRELYEADAYRVDGIWGQKVRYRLFPAFDAAELPDRGMHACWYPRDGRYLERRCDLNLYHLKMIAPVRRAARRDLSNHLDPQLRDQPIGYDYLADETGARFETIPPGRAYAPPHHDDGGLWMADLTAAVQTEP</sequence>
<gene>
    <name evidence="1" type="ORF">NCTC10684_02673</name>
</gene>
<dbReference type="AlphaFoldDB" id="A0A380WKC2"/>
<protein>
    <recommendedName>
        <fullName evidence="3">Glycosyl transferase family 2</fullName>
    </recommendedName>
</protein>
<evidence type="ECO:0008006" key="3">
    <source>
        <dbReference type="Google" id="ProtNLM"/>
    </source>
</evidence>
<proteinExistence type="predicted"/>
<name>A0A380WKC2_AMIAI</name>
<dbReference type="OrthoDB" id="9815923at2"/>
<organism evidence="1 2">
    <name type="scientific">Aminobacter aminovorans</name>
    <name type="common">Chelatobacter heintzii</name>
    <dbReference type="NCBI Taxonomy" id="83263"/>
    <lineage>
        <taxon>Bacteria</taxon>
        <taxon>Pseudomonadati</taxon>
        <taxon>Pseudomonadota</taxon>
        <taxon>Alphaproteobacteria</taxon>
        <taxon>Hyphomicrobiales</taxon>
        <taxon>Phyllobacteriaceae</taxon>
        <taxon>Aminobacter</taxon>
    </lineage>
</organism>
<accession>A0A380WKC2</accession>
<evidence type="ECO:0000313" key="2">
    <source>
        <dbReference type="Proteomes" id="UP000254701"/>
    </source>
</evidence>
<dbReference type="EMBL" id="UFSM01000001">
    <property type="protein sequence ID" value="SUU89433.1"/>
    <property type="molecule type" value="Genomic_DNA"/>
</dbReference>
<reference evidence="1 2" key="1">
    <citation type="submission" date="2018-06" db="EMBL/GenBank/DDBJ databases">
        <authorList>
            <consortium name="Pathogen Informatics"/>
            <person name="Doyle S."/>
        </authorList>
    </citation>
    <scope>NUCLEOTIDE SEQUENCE [LARGE SCALE GENOMIC DNA]</scope>
    <source>
        <strain evidence="1 2">NCTC10684</strain>
    </source>
</reference>